<reference evidence="1 2" key="1">
    <citation type="submission" date="2023-02" db="EMBL/GenBank/DDBJ databases">
        <title>LHISI_Scaffold_Assembly.</title>
        <authorList>
            <person name="Stuart O.P."/>
            <person name="Cleave R."/>
            <person name="Magrath M.J.L."/>
            <person name="Mikheyev A.S."/>
        </authorList>
    </citation>
    <scope>NUCLEOTIDE SEQUENCE [LARGE SCALE GENOMIC DNA]</scope>
    <source>
        <strain evidence="1">Daus_M_001</strain>
        <tissue evidence="1">Leg muscle</tissue>
    </source>
</reference>
<keyword evidence="2" id="KW-1185">Reference proteome</keyword>
<protein>
    <submittedName>
        <fullName evidence="1">Uncharacterized protein</fullName>
    </submittedName>
</protein>
<accession>A0ABQ9IDT2</accession>
<comment type="caution">
    <text evidence="1">The sequence shown here is derived from an EMBL/GenBank/DDBJ whole genome shotgun (WGS) entry which is preliminary data.</text>
</comment>
<dbReference type="Proteomes" id="UP001159363">
    <property type="component" value="Chromosome 1"/>
</dbReference>
<evidence type="ECO:0000313" key="2">
    <source>
        <dbReference type="Proteomes" id="UP001159363"/>
    </source>
</evidence>
<organism evidence="1 2">
    <name type="scientific">Dryococelus australis</name>
    <dbReference type="NCBI Taxonomy" id="614101"/>
    <lineage>
        <taxon>Eukaryota</taxon>
        <taxon>Metazoa</taxon>
        <taxon>Ecdysozoa</taxon>
        <taxon>Arthropoda</taxon>
        <taxon>Hexapoda</taxon>
        <taxon>Insecta</taxon>
        <taxon>Pterygota</taxon>
        <taxon>Neoptera</taxon>
        <taxon>Polyneoptera</taxon>
        <taxon>Phasmatodea</taxon>
        <taxon>Verophasmatodea</taxon>
        <taxon>Anareolatae</taxon>
        <taxon>Phasmatidae</taxon>
        <taxon>Eurycanthinae</taxon>
        <taxon>Dryococelus</taxon>
    </lineage>
</organism>
<dbReference type="EMBL" id="JARBHB010000001">
    <property type="protein sequence ID" value="KAJ8894825.1"/>
    <property type="molecule type" value="Genomic_DNA"/>
</dbReference>
<sequence>MKELGSLSTTRWNCRYKNCRRIIAIFLAGVQALSEEIEEGKDKGAGTGMGILSSIKIPNCTDYLVESSVGQTVTAVDGETLDKEYWCCHVYYAVFDSIMVSRFYNRGFPESVDCFQSLDMEESEIFSNAYKNELGMNYRALKSEVSVFKNFLKTKKSESEWDHRFIRNDVDKSYKLNLHKGLQLSITILP</sequence>
<name>A0ABQ9IDT2_9NEOP</name>
<gene>
    <name evidence="1" type="ORF">PR048_000132</name>
</gene>
<evidence type="ECO:0000313" key="1">
    <source>
        <dbReference type="EMBL" id="KAJ8894825.1"/>
    </source>
</evidence>
<proteinExistence type="predicted"/>